<accession>A0ABZ0NQ86</accession>
<dbReference type="RefSeq" id="XP_065458835.1">
    <property type="nucleotide sequence ID" value="XM_065602763.1"/>
</dbReference>
<keyword evidence="3" id="KW-1185">Reference proteome</keyword>
<dbReference type="PANTHER" id="PTHR42085:SF1">
    <property type="entry name" value="F-BOX DOMAIN-CONTAINING PROTEIN"/>
    <property type="match status" value="1"/>
</dbReference>
<dbReference type="EMBL" id="CP134187">
    <property type="protein sequence ID" value="WPB01635.1"/>
    <property type="molecule type" value="Genomic_DNA"/>
</dbReference>
<proteinExistence type="predicted"/>
<gene>
    <name evidence="2" type="ORF">RHO25_006265</name>
</gene>
<name>A0ABZ0NQ86_CERBT</name>
<dbReference type="InterPro" id="IPR045518">
    <property type="entry name" value="2EXR"/>
</dbReference>
<evidence type="ECO:0000259" key="1">
    <source>
        <dbReference type="Pfam" id="PF20150"/>
    </source>
</evidence>
<dbReference type="InterPro" id="IPR038883">
    <property type="entry name" value="AN11006-like"/>
</dbReference>
<protein>
    <recommendedName>
        <fullName evidence="1">2EXR domain-containing protein</fullName>
    </recommendedName>
</protein>
<dbReference type="GeneID" id="90644236"/>
<dbReference type="Pfam" id="PF20150">
    <property type="entry name" value="2EXR"/>
    <property type="match status" value="1"/>
</dbReference>
<sequence>MAKRVGLGLTESLFSRLPAELRNKIWESALITEQCHEVIFTFERNAEITFSLTDKNATSLLMTCKQVRQECTNIFYHHNTFKLRNQRPYNEDSPYSNGQSDWVQLPSIVVKKFLLINTMSHRLGVTGIVYHVSTSDRPRQRLDVGALVLLDHTSVGL</sequence>
<organism evidence="2 3">
    <name type="scientific">Cercospora beticola</name>
    <name type="common">Sugarbeet leaf spot fungus</name>
    <dbReference type="NCBI Taxonomy" id="122368"/>
    <lineage>
        <taxon>Eukaryota</taxon>
        <taxon>Fungi</taxon>
        <taxon>Dikarya</taxon>
        <taxon>Ascomycota</taxon>
        <taxon>Pezizomycotina</taxon>
        <taxon>Dothideomycetes</taxon>
        <taxon>Dothideomycetidae</taxon>
        <taxon>Mycosphaerellales</taxon>
        <taxon>Mycosphaerellaceae</taxon>
        <taxon>Cercospora</taxon>
    </lineage>
</organism>
<reference evidence="2 3" key="1">
    <citation type="submission" date="2023-09" db="EMBL/GenBank/DDBJ databases">
        <title>Complete-Gapless Cercospora beticola genome.</title>
        <authorList>
            <person name="Wyatt N.A."/>
            <person name="Spanner R.E."/>
            <person name="Bolton M.D."/>
        </authorList>
    </citation>
    <scope>NUCLEOTIDE SEQUENCE [LARGE SCALE GENOMIC DNA]</scope>
    <source>
        <strain evidence="2">Cb09-40</strain>
    </source>
</reference>
<evidence type="ECO:0000313" key="3">
    <source>
        <dbReference type="Proteomes" id="UP001302367"/>
    </source>
</evidence>
<dbReference type="PANTHER" id="PTHR42085">
    <property type="entry name" value="F-BOX DOMAIN-CONTAINING PROTEIN"/>
    <property type="match status" value="1"/>
</dbReference>
<evidence type="ECO:0000313" key="2">
    <source>
        <dbReference type="EMBL" id="WPB01635.1"/>
    </source>
</evidence>
<feature type="domain" description="2EXR" evidence="1">
    <location>
        <begin position="13"/>
        <end position="101"/>
    </location>
</feature>
<dbReference type="Proteomes" id="UP001302367">
    <property type="component" value="Chromosome 4"/>
</dbReference>